<comment type="similarity">
    <text evidence="1">Belongs to the inositol monophosphatase superfamily.</text>
</comment>
<name>A0ABT0Q550_9RHOB</name>
<evidence type="ECO:0000313" key="5">
    <source>
        <dbReference type="EMBL" id="MCL6284995.1"/>
    </source>
</evidence>
<keyword evidence="3" id="KW-0378">Hydrolase</keyword>
<dbReference type="PANTHER" id="PTHR20854">
    <property type="entry name" value="INOSITOL MONOPHOSPHATASE"/>
    <property type="match status" value="1"/>
</dbReference>
<gene>
    <name evidence="5" type="ORF">M3P21_15800</name>
</gene>
<dbReference type="PROSITE" id="PS00629">
    <property type="entry name" value="IMP_1"/>
    <property type="match status" value="1"/>
</dbReference>
<dbReference type="Proteomes" id="UP001203880">
    <property type="component" value="Unassembled WGS sequence"/>
</dbReference>
<dbReference type="PRINTS" id="PR00377">
    <property type="entry name" value="IMPHPHTASES"/>
</dbReference>
<dbReference type="SUPFAM" id="SSF56655">
    <property type="entry name" value="Carbohydrate phosphatase"/>
    <property type="match status" value="1"/>
</dbReference>
<dbReference type="InterPro" id="IPR000760">
    <property type="entry name" value="Inositol_monophosphatase-like"/>
</dbReference>
<evidence type="ECO:0000256" key="2">
    <source>
        <dbReference type="ARBA" id="ARBA00022723"/>
    </source>
</evidence>
<protein>
    <submittedName>
        <fullName evidence="5">Inositol monophosphatase</fullName>
    </submittedName>
</protein>
<comment type="caution">
    <text evidence="5">The sequence shown here is derived from an EMBL/GenBank/DDBJ whole genome shotgun (WGS) entry which is preliminary data.</text>
</comment>
<reference evidence="5" key="1">
    <citation type="submission" date="2022-05" db="EMBL/GenBank/DDBJ databases">
        <authorList>
            <person name="Park J.-S."/>
        </authorList>
    </citation>
    <scope>NUCLEOTIDE SEQUENCE</scope>
    <source>
        <strain evidence="5">2012CJ41-6</strain>
    </source>
</reference>
<evidence type="ECO:0000313" key="6">
    <source>
        <dbReference type="Proteomes" id="UP001203880"/>
    </source>
</evidence>
<dbReference type="EMBL" id="JAMFMB010000021">
    <property type="protein sequence ID" value="MCL6284995.1"/>
    <property type="molecule type" value="Genomic_DNA"/>
</dbReference>
<organism evidence="5 6">
    <name type="scientific">Ruegeria spongiae</name>
    <dbReference type="NCBI Taxonomy" id="2942209"/>
    <lineage>
        <taxon>Bacteria</taxon>
        <taxon>Pseudomonadati</taxon>
        <taxon>Pseudomonadota</taxon>
        <taxon>Alphaproteobacteria</taxon>
        <taxon>Rhodobacterales</taxon>
        <taxon>Roseobacteraceae</taxon>
        <taxon>Ruegeria</taxon>
    </lineage>
</organism>
<keyword evidence="4" id="KW-0460">Magnesium</keyword>
<dbReference type="PANTHER" id="PTHR20854:SF4">
    <property type="entry name" value="INOSITOL-1-MONOPHOSPHATASE-RELATED"/>
    <property type="match status" value="1"/>
</dbReference>
<proteinExistence type="inferred from homology"/>
<accession>A0ABT0Q550</accession>
<keyword evidence="6" id="KW-1185">Reference proteome</keyword>
<dbReference type="Gene3D" id="3.30.540.10">
    <property type="entry name" value="Fructose-1,6-Bisphosphatase, subunit A, domain 1"/>
    <property type="match status" value="1"/>
</dbReference>
<evidence type="ECO:0000256" key="1">
    <source>
        <dbReference type="ARBA" id="ARBA00009759"/>
    </source>
</evidence>
<dbReference type="Pfam" id="PF00459">
    <property type="entry name" value="Inositol_P"/>
    <property type="match status" value="1"/>
</dbReference>
<sequence length="255" mass="26972">MSASRLEFAETIARKAGQLAVDLRQHPDGLVIDTKGPQDFVTAADLAVETLIRAAIAAKYPDDAVLGEEGGLTGDAAACWIIDPIDGTANYMRGLPDWAISVGYFDGSELTHGVIFAPDLGALASARNGQPALLNGAQISVSDRFDLDQSMVVLGYSRRVGLNDHLDRIGRLLESGCEYRRQGAATIGLMSVATGRVEAYYEPSLNVWDAAAGLMIVRAAGGKFAAPAFPDFLNAPGEVMAANRNMDSLAALCRN</sequence>
<dbReference type="RefSeq" id="WP_249711363.1">
    <property type="nucleotide sequence ID" value="NZ_JAMFMB010000021.1"/>
</dbReference>
<evidence type="ECO:0000256" key="3">
    <source>
        <dbReference type="ARBA" id="ARBA00022801"/>
    </source>
</evidence>
<keyword evidence="2" id="KW-0479">Metal-binding</keyword>
<dbReference type="Gene3D" id="3.40.190.80">
    <property type="match status" value="1"/>
</dbReference>
<evidence type="ECO:0000256" key="4">
    <source>
        <dbReference type="ARBA" id="ARBA00022842"/>
    </source>
</evidence>
<dbReference type="InterPro" id="IPR020583">
    <property type="entry name" value="Inositol_monoP_metal-BS"/>
</dbReference>